<proteinExistence type="predicted"/>
<feature type="transmembrane region" description="Helical" evidence="1">
    <location>
        <begin position="38"/>
        <end position="58"/>
    </location>
</feature>
<keyword evidence="1" id="KW-1133">Transmembrane helix</keyword>
<accession>A0A4D7BKG3</accession>
<sequence>MRYRAGEAAFLGIIAALVGFAGFAVFQNIQRAGWSADAAGWAQAAGSIIAVAGAAWLARGEVRRARRWRREQGEEAAWGVRYVIMQAQYEAQIVAAELTRPNASPDMLSLRSWHQRVANASLGLQMMLSRVDHIHPAIVLSTCNAKVLVDGLASDLTLLEQCMGRGEVATKGLLDDIVYAHVNLATLLQQFDERYRGIREALDRGGDMLPLAEFKGR</sequence>
<dbReference type="EMBL" id="CP039690">
    <property type="protein sequence ID" value="QCI68237.1"/>
    <property type="molecule type" value="Genomic_DNA"/>
</dbReference>
<feature type="transmembrane region" description="Helical" evidence="1">
    <location>
        <begin position="7"/>
        <end position="26"/>
    </location>
</feature>
<evidence type="ECO:0000313" key="3">
    <source>
        <dbReference type="Proteomes" id="UP000298781"/>
    </source>
</evidence>
<dbReference type="AlphaFoldDB" id="A0A4D7BKG3"/>
<keyword evidence="1" id="KW-0812">Transmembrane</keyword>
<gene>
    <name evidence="2" type="ORF">E8M01_30830</name>
</gene>
<reference evidence="2 3" key="1">
    <citation type="submission" date="2019-04" db="EMBL/GenBank/DDBJ databases">
        <title>Phreatobacter aquaticus sp. nov.</title>
        <authorList>
            <person name="Choi A."/>
        </authorList>
    </citation>
    <scope>NUCLEOTIDE SEQUENCE [LARGE SCALE GENOMIC DNA]</scope>
    <source>
        <strain evidence="2 3">KCTC 52518</strain>
    </source>
</reference>
<evidence type="ECO:0000256" key="1">
    <source>
        <dbReference type="SAM" id="Phobius"/>
    </source>
</evidence>
<dbReference type="Proteomes" id="UP000298781">
    <property type="component" value="Chromosome"/>
</dbReference>
<dbReference type="RefSeq" id="WP_136963656.1">
    <property type="nucleotide sequence ID" value="NZ_CP039690.1"/>
</dbReference>
<keyword evidence="3" id="KW-1185">Reference proteome</keyword>
<name>A0A4D7BKG3_9HYPH</name>
<dbReference type="KEGG" id="pstg:E8M01_30830"/>
<dbReference type="OrthoDB" id="8455849at2"/>
<organism evidence="2 3">
    <name type="scientific">Phreatobacter stygius</name>
    <dbReference type="NCBI Taxonomy" id="1940610"/>
    <lineage>
        <taxon>Bacteria</taxon>
        <taxon>Pseudomonadati</taxon>
        <taxon>Pseudomonadota</taxon>
        <taxon>Alphaproteobacteria</taxon>
        <taxon>Hyphomicrobiales</taxon>
        <taxon>Phreatobacteraceae</taxon>
        <taxon>Phreatobacter</taxon>
    </lineage>
</organism>
<evidence type="ECO:0000313" key="2">
    <source>
        <dbReference type="EMBL" id="QCI68237.1"/>
    </source>
</evidence>
<protein>
    <submittedName>
        <fullName evidence="2">Uncharacterized protein</fullName>
    </submittedName>
</protein>
<keyword evidence="1" id="KW-0472">Membrane</keyword>